<feature type="region of interest" description="Disordered" evidence="1">
    <location>
        <begin position="1094"/>
        <end position="1144"/>
    </location>
</feature>
<comment type="caution">
    <text evidence="3">The sequence shown here is derived from an EMBL/GenBank/DDBJ whole genome shotgun (WGS) entry which is preliminary data.</text>
</comment>
<evidence type="ECO:0000313" key="4">
    <source>
        <dbReference type="Proteomes" id="UP001465976"/>
    </source>
</evidence>
<dbReference type="InterPro" id="IPR040521">
    <property type="entry name" value="KDZ"/>
</dbReference>
<feature type="region of interest" description="Disordered" evidence="1">
    <location>
        <begin position="906"/>
        <end position="952"/>
    </location>
</feature>
<feature type="region of interest" description="Disordered" evidence="1">
    <location>
        <begin position="29"/>
        <end position="75"/>
    </location>
</feature>
<protein>
    <recommendedName>
        <fullName evidence="2">CxC2-like cysteine cluster KDZ transposase-associated domain-containing protein</fullName>
    </recommendedName>
</protein>
<dbReference type="InterPro" id="IPR041457">
    <property type="entry name" value="CxC2_KDZ-assoc"/>
</dbReference>
<dbReference type="EMBL" id="JBAHYK010001866">
    <property type="protein sequence ID" value="KAL0566541.1"/>
    <property type="molecule type" value="Genomic_DNA"/>
</dbReference>
<feature type="domain" description="CxC2-like cysteine cluster KDZ transposase-associated" evidence="2">
    <location>
        <begin position="205"/>
        <end position="310"/>
    </location>
</feature>
<proteinExistence type="predicted"/>
<accession>A0ABR3EUG7</accession>
<dbReference type="CDD" id="cd19757">
    <property type="entry name" value="Bbox1"/>
    <property type="match status" value="1"/>
</dbReference>
<evidence type="ECO:0000259" key="2">
    <source>
        <dbReference type="Pfam" id="PF18803"/>
    </source>
</evidence>
<keyword evidence="4" id="KW-1185">Reference proteome</keyword>
<sequence>MARGRKPNTGAVQTFRVDQHDSEATFARTINTSAKTGRQLREQTSPMKGRTPWTKGRQWEPEDNKSFSLDSDGGQYDWELSREPYDAQEDMGGMGQDDMGTAPKKKKKRSKRSRRPGIWWMEKYRDTYLDEMLRNDGRGDFTLANCVDCLSRAAKDPPPGIYRCKECFLGDLTCQECCVRRHRQNPLHRIQRWPRTSNSFQDATLQQLGLVLRLNHHFSPCPRPHKSHQRFQILDINGIHNVTVEFCDCERKIEPYVQLLRRRIYPSSQSVIETCATFCLLEHLHLLSLVGKAGTKSFYKFLEKSTNNTGFEVPKSRYRALQRMLVQWRHLKMLKRAGRGHVENGIATTQEGQLAVPCPHCPRPKVNLREGWENAPLGKRFLYQLIVCVDFNFRLKGQLVSSWTRDPGLGDGWSYFVPRKPYEDYIKKHLDEEDVSTCVGFAALAQKNTRATKGLRYTGVGAAVCGQSEMVLPNGVANLEKGERYSNSDFMLGYALKTYMPFLLTLVIAYDIACQWIANLAFHIKNSWDDDLKIPRAVTTIPVIPKFHHPAHREEEHDQFNCNYVKGLGASDCECCERLWAVMNAAAPSTKPMGPGSRLVVLNDHFGFYNWSKYVGIGATLARRYVQAVKERNQQQEAHRGLTDSLPDDLRKSWEARCRDWEESAWDGKPETPFQARQEHLSVKAVEEELKAYESEHLSKSAFAYHTTSASAFLVLGLELEQGQRTIRALTKANAKTAPTSTAGKAITEQRTVLRSKIRNWAQIRAIYMPGLLGVIGALGEDLGDGTNENITAENIQFWMPSAIPANKRDAACIDGLVDMEKKLREARCHDDLDGIRHTLRLKSRMLIFKNQNISGQKEGVKSRTIINNVHERAKAFAESYRENRKALVLLVTEDRMDPGLKVLRDSDVRSYSDPERAKSGPGRRGTREDEVDDEEPEEPADNGDNIDLVGEDRRGKDKRAYELRQQHGTGETRMVNSWIWLTGRIDRGDGVDEDDALLLEVWAKSRARVERAGEEVDLLREEMHRTLSFLVWKGKWWREQAEGRTEVAKGLGEGLRAYAYKQEQIQMRLERQFKELWSKPLKRMEEEAVALEAAAEEEIRMEGNDDGDEEGDEDEDDDGGDDDYGEEGDGAMGEDEDYESEVE</sequence>
<dbReference type="Pfam" id="PF18803">
    <property type="entry name" value="CxC2"/>
    <property type="match status" value="1"/>
</dbReference>
<dbReference type="Proteomes" id="UP001465976">
    <property type="component" value="Unassembled WGS sequence"/>
</dbReference>
<reference evidence="3 4" key="1">
    <citation type="submission" date="2024-02" db="EMBL/GenBank/DDBJ databases">
        <title>A draft genome for the cacao thread blight pathogen Marasmius crinis-equi.</title>
        <authorList>
            <person name="Cohen S.P."/>
            <person name="Baruah I.K."/>
            <person name="Amoako-Attah I."/>
            <person name="Bukari Y."/>
            <person name="Meinhardt L.W."/>
            <person name="Bailey B.A."/>
        </authorList>
    </citation>
    <scope>NUCLEOTIDE SEQUENCE [LARGE SCALE GENOMIC DNA]</scope>
    <source>
        <strain evidence="3 4">GH-76</strain>
    </source>
</reference>
<dbReference type="Pfam" id="PF18758">
    <property type="entry name" value="KDZ"/>
    <property type="match status" value="1"/>
</dbReference>
<evidence type="ECO:0000256" key="1">
    <source>
        <dbReference type="SAM" id="MobiDB-lite"/>
    </source>
</evidence>
<feature type="compositionally biased region" description="Acidic residues" evidence="1">
    <location>
        <begin position="930"/>
        <end position="942"/>
    </location>
</feature>
<feature type="region of interest" description="Disordered" evidence="1">
    <location>
        <begin position="87"/>
        <end position="114"/>
    </location>
</feature>
<feature type="compositionally biased region" description="Basic residues" evidence="1">
    <location>
        <begin position="103"/>
        <end position="114"/>
    </location>
</feature>
<dbReference type="PANTHER" id="PTHR33096">
    <property type="entry name" value="CXC2 DOMAIN-CONTAINING PROTEIN"/>
    <property type="match status" value="1"/>
</dbReference>
<feature type="compositionally biased region" description="Basic and acidic residues" evidence="1">
    <location>
        <begin position="906"/>
        <end position="919"/>
    </location>
</feature>
<organism evidence="3 4">
    <name type="scientific">Marasmius crinis-equi</name>
    <dbReference type="NCBI Taxonomy" id="585013"/>
    <lineage>
        <taxon>Eukaryota</taxon>
        <taxon>Fungi</taxon>
        <taxon>Dikarya</taxon>
        <taxon>Basidiomycota</taxon>
        <taxon>Agaricomycotina</taxon>
        <taxon>Agaricomycetes</taxon>
        <taxon>Agaricomycetidae</taxon>
        <taxon>Agaricales</taxon>
        <taxon>Marasmiineae</taxon>
        <taxon>Marasmiaceae</taxon>
        <taxon>Marasmius</taxon>
    </lineage>
</organism>
<gene>
    <name evidence="3" type="ORF">V5O48_015475</name>
</gene>
<feature type="compositionally biased region" description="Polar residues" evidence="1">
    <location>
        <begin position="29"/>
        <end position="46"/>
    </location>
</feature>
<name>A0ABR3EUG7_9AGAR</name>
<evidence type="ECO:0000313" key="3">
    <source>
        <dbReference type="EMBL" id="KAL0566541.1"/>
    </source>
</evidence>
<dbReference type="PANTHER" id="PTHR33096:SF1">
    <property type="entry name" value="CXC1-LIKE CYSTEINE CLUSTER ASSOCIATED WITH KDZ TRANSPOSASES DOMAIN-CONTAINING PROTEIN"/>
    <property type="match status" value="1"/>
</dbReference>
<feature type="compositionally biased region" description="Acidic residues" evidence="1">
    <location>
        <begin position="1105"/>
        <end position="1144"/>
    </location>
</feature>